<dbReference type="EMBL" id="JAGTXO010000027">
    <property type="protein sequence ID" value="KAG8461249.1"/>
    <property type="molecule type" value="Genomic_DNA"/>
</dbReference>
<evidence type="ECO:0000313" key="2">
    <source>
        <dbReference type="Proteomes" id="UP000751190"/>
    </source>
</evidence>
<gene>
    <name evidence="1" type="ORF">KFE25_002438</name>
</gene>
<sequence length="259" mass="27359">MADRTGHLVRIEGLQSAREHNGKLARVLSGALARSATEVHSHAAAPERVPVQLIDGARARLCVRPANLHRAYEPHPFELVCRGTAGDALARILDGFADGAVAYVHYVRQATTSFGAPTIFRGAFDFGRDGCATMDATTIARATSDHTALHVKIAGVPDAVELVLVADRAGDDTAGEQLWYDAGVPRELWRVPVDADARNAALDGREAQALAFQRGVSGHFGQPGVGDDHPSYAAFLQAMAVLVAGCSCPNGHERPGTAV</sequence>
<organism evidence="1 2">
    <name type="scientific">Diacronema lutheri</name>
    <name type="common">Unicellular marine alga</name>
    <name type="synonym">Monochrysis lutheri</name>
    <dbReference type="NCBI Taxonomy" id="2081491"/>
    <lineage>
        <taxon>Eukaryota</taxon>
        <taxon>Haptista</taxon>
        <taxon>Haptophyta</taxon>
        <taxon>Pavlovophyceae</taxon>
        <taxon>Pavlovales</taxon>
        <taxon>Pavlovaceae</taxon>
        <taxon>Diacronema</taxon>
    </lineage>
</organism>
<protein>
    <submittedName>
        <fullName evidence="1">Uncharacterized protein</fullName>
    </submittedName>
</protein>
<dbReference type="AlphaFoldDB" id="A0A8J5XBS2"/>
<reference evidence="1" key="1">
    <citation type="submission" date="2021-05" db="EMBL/GenBank/DDBJ databases">
        <title>The genome of the haptophyte Pavlova lutheri (Diacronema luteri, Pavlovales) - a model for lipid biosynthesis in eukaryotic algae.</title>
        <authorList>
            <person name="Hulatt C.J."/>
            <person name="Posewitz M.C."/>
        </authorList>
    </citation>
    <scope>NUCLEOTIDE SEQUENCE</scope>
    <source>
        <strain evidence="1">NIVA-4/92</strain>
    </source>
</reference>
<proteinExistence type="predicted"/>
<keyword evidence="2" id="KW-1185">Reference proteome</keyword>
<evidence type="ECO:0000313" key="1">
    <source>
        <dbReference type="EMBL" id="KAG8461249.1"/>
    </source>
</evidence>
<accession>A0A8J5XBS2</accession>
<dbReference type="Proteomes" id="UP000751190">
    <property type="component" value="Unassembled WGS sequence"/>
</dbReference>
<comment type="caution">
    <text evidence="1">The sequence shown here is derived from an EMBL/GenBank/DDBJ whole genome shotgun (WGS) entry which is preliminary data.</text>
</comment>
<name>A0A8J5XBS2_DIALT</name>